<name>A0A1A7C4T5_9BURK</name>
<dbReference type="STRING" id="1747903.ASR47_1009128"/>
<sequence length="214" mass="24409">MINPTHSEDKLTAAWQFPDAPDTACYATTDVMNGAPVQQVYHDYDGDWQFHGASHDDTASSVQIVSLAEMVKHHDLLTDLHDLPYGWRAQWNDGARNWDRFKDHPFPTFADHGYYLEDAVWLARYLTDIQPPPAEVREHLGIACHVKIVFRFAPEEADRGDDQCERLWVEVTAIDQQNDGYLGRIDNHPHHAAARHGDLVSFHSLHVAGLYSKE</sequence>
<dbReference type="RefSeq" id="WP_065308075.1">
    <property type="nucleotide sequence ID" value="NZ_LOCQ01000054.1"/>
</dbReference>
<dbReference type="Proteomes" id="UP000092713">
    <property type="component" value="Unassembled WGS sequence"/>
</dbReference>
<evidence type="ECO:0000313" key="2">
    <source>
        <dbReference type="Proteomes" id="UP000092713"/>
    </source>
</evidence>
<reference evidence="1 2" key="1">
    <citation type="submission" date="2016-04" db="EMBL/GenBank/DDBJ databases">
        <title>Draft genome sequence of Janthinobacterium psychrotolerans sp. nov., isolated from freshwater sediments in Denmark.</title>
        <authorList>
            <person name="Gong X."/>
            <person name="Skrivergaard S."/>
            <person name="Korsgaard B.S."/>
            <person name="Schreiber L."/>
            <person name="Marshall I.P."/>
            <person name="Finster K."/>
            <person name="Schramm A."/>
        </authorList>
    </citation>
    <scope>NUCLEOTIDE SEQUENCE [LARGE SCALE GENOMIC DNA]</scope>
    <source>
        <strain evidence="1 2">S3-2</strain>
    </source>
</reference>
<dbReference type="AlphaFoldDB" id="A0A1A7C4T5"/>
<gene>
    <name evidence="1" type="ORF">ASR47_1009128</name>
</gene>
<dbReference type="OrthoDB" id="8708489at2"/>
<proteinExistence type="predicted"/>
<evidence type="ECO:0000313" key="1">
    <source>
        <dbReference type="EMBL" id="OBV39313.1"/>
    </source>
</evidence>
<accession>A0A1A7C4T5</accession>
<organism evidence="1 2">
    <name type="scientific">Janthinobacterium psychrotolerans</name>
    <dbReference type="NCBI Taxonomy" id="1747903"/>
    <lineage>
        <taxon>Bacteria</taxon>
        <taxon>Pseudomonadati</taxon>
        <taxon>Pseudomonadota</taxon>
        <taxon>Betaproteobacteria</taxon>
        <taxon>Burkholderiales</taxon>
        <taxon>Oxalobacteraceae</taxon>
        <taxon>Janthinobacterium</taxon>
    </lineage>
</organism>
<protein>
    <recommendedName>
        <fullName evidence="3">DUF2314 domain-containing protein</fullName>
    </recommendedName>
</protein>
<dbReference type="EMBL" id="LOCQ01000054">
    <property type="protein sequence ID" value="OBV39313.1"/>
    <property type="molecule type" value="Genomic_DNA"/>
</dbReference>
<comment type="caution">
    <text evidence="1">The sequence shown here is derived from an EMBL/GenBank/DDBJ whole genome shotgun (WGS) entry which is preliminary data.</text>
</comment>
<keyword evidence="2" id="KW-1185">Reference proteome</keyword>
<evidence type="ECO:0008006" key="3">
    <source>
        <dbReference type="Google" id="ProtNLM"/>
    </source>
</evidence>